<comment type="caution">
    <text evidence="2">The sequence shown here is derived from an EMBL/GenBank/DDBJ whole genome shotgun (WGS) entry which is preliminary data.</text>
</comment>
<protein>
    <submittedName>
        <fullName evidence="2">Uncharacterized protein</fullName>
    </submittedName>
</protein>
<keyword evidence="1" id="KW-0812">Transmembrane</keyword>
<keyword evidence="1" id="KW-0472">Membrane</keyword>
<evidence type="ECO:0000256" key="1">
    <source>
        <dbReference type="SAM" id="Phobius"/>
    </source>
</evidence>
<reference evidence="2 3" key="1">
    <citation type="submission" date="2022-04" db="EMBL/GenBank/DDBJ databases">
        <title>Positive selection, recombination, and allopatry shape intraspecific diversity of widespread and dominant cyanobacteria.</title>
        <authorList>
            <person name="Wei J."/>
            <person name="Shu W."/>
            <person name="Hu C."/>
        </authorList>
    </citation>
    <scope>NUCLEOTIDE SEQUENCE [LARGE SCALE GENOMIC DNA]</scope>
    <source>
        <strain evidence="2 3">AS-A4</strain>
    </source>
</reference>
<keyword evidence="3" id="KW-1185">Reference proteome</keyword>
<name>A0ABV0KL12_9CYAN</name>
<evidence type="ECO:0000313" key="3">
    <source>
        <dbReference type="Proteomes" id="UP001476950"/>
    </source>
</evidence>
<organism evidence="2 3">
    <name type="scientific">Stenomitos frigidus AS-A4</name>
    <dbReference type="NCBI Taxonomy" id="2933935"/>
    <lineage>
        <taxon>Bacteria</taxon>
        <taxon>Bacillati</taxon>
        <taxon>Cyanobacteriota</taxon>
        <taxon>Cyanophyceae</taxon>
        <taxon>Leptolyngbyales</taxon>
        <taxon>Leptolyngbyaceae</taxon>
        <taxon>Stenomitos</taxon>
    </lineage>
</organism>
<feature type="transmembrane region" description="Helical" evidence="1">
    <location>
        <begin position="30"/>
        <end position="56"/>
    </location>
</feature>
<gene>
    <name evidence="2" type="ORF">NDI38_14755</name>
</gene>
<sequence>MELPRKKLSKEEILQLISKLKSDPDAKYQILADLGIAGAGMAGAGAVAALAGASVAPIGWGITTLTGLGLAVAAPVGLVAGVAVAGGIATYGITQAVRFKARQHGKREQIIQQLTEMLRDMSYDETKAQTTETDKTKFILFLEEPVKLGLISSNDASDLIQLVENGQLSLFEAYRLVKDILQEFNLDKGRKPNILLPKLLKGS</sequence>
<proteinExistence type="predicted"/>
<dbReference type="RefSeq" id="WP_190452160.1">
    <property type="nucleotide sequence ID" value="NZ_JAMPLM010000012.1"/>
</dbReference>
<keyword evidence="1" id="KW-1133">Transmembrane helix</keyword>
<evidence type="ECO:0000313" key="2">
    <source>
        <dbReference type="EMBL" id="MEP1059701.1"/>
    </source>
</evidence>
<feature type="transmembrane region" description="Helical" evidence="1">
    <location>
        <begin position="68"/>
        <end position="93"/>
    </location>
</feature>
<dbReference type="EMBL" id="JAMPLM010000012">
    <property type="protein sequence ID" value="MEP1059701.1"/>
    <property type="molecule type" value="Genomic_DNA"/>
</dbReference>
<dbReference type="Proteomes" id="UP001476950">
    <property type="component" value="Unassembled WGS sequence"/>
</dbReference>
<accession>A0ABV0KL12</accession>